<dbReference type="InterPro" id="IPR010652">
    <property type="entry name" value="DUF1232"/>
</dbReference>
<accession>A0A937K4T2</accession>
<protein>
    <submittedName>
        <fullName evidence="6">DUF1232 domain-containing protein</fullName>
    </submittedName>
</protein>
<evidence type="ECO:0000256" key="1">
    <source>
        <dbReference type="ARBA" id="ARBA00004127"/>
    </source>
</evidence>
<keyword evidence="2" id="KW-0812">Transmembrane</keyword>
<evidence type="ECO:0000256" key="4">
    <source>
        <dbReference type="ARBA" id="ARBA00023136"/>
    </source>
</evidence>
<reference evidence="6" key="1">
    <citation type="submission" date="2021-01" db="EMBL/GenBank/DDBJ databases">
        <title>Genome public.</title>
        <authorList>
            <person name="Liu C."/>
            <person name="Sun Q."/>
        </authorList>
    </citation>
    <scope>NUCLEOTIDE SEQUENCE</scope>
    <source>
        <strain evidence="6">YIM B02565</strain>
    </source>
</reference>
<organism evidence="6 7">
    <name type="scientific">Clostridium paridis</name>
    <dbReference type="NCBI Taxonomy" id="2803863"/>
    <lineage>
        <taxon>Bacteria</taxon>
        <taxon>Bacillati</taxon>
        <taxon>Bacillota</taxon>
        <taxon>Clostridia</taxon>
        <taxon>Eubacteriales</taxon>
        <taxon>Clostridiaceae</taxon>
        <taxon>Clostridium</taxon>
    </lineage>
</organism>
<evidence type="ECO:0000313" key="7">
    <source>
        <dbReference type="Proteomes" id="UP000623681"/>
    </source>
</evidence>
<name>A0A937K4T2_9CLOT</name>
<dbReference type="AlphaFoldDB" id="A0A937K4T2"/>
<proteinExistence type="predicted"/>
<comment type="caution">
    <text evidence="6">The sequence shown here is derived from an EMBL/GenBank/DDBJ whole genome shotgun (WGS) entry which is preliminary data.</text>
</comment>
<dbReference type="InterPro" id="IPR016983">
    <property type="entry name" value="UCP031804"/>
</dbReference>
<dbReference type="RefSeq" id="WP_202767587.1">
    <property type="nucleotide sequence ID" value="NZ_JAESWA010000022.1"/>
</dbReference>
<comment type="subcellular location">
    <subcellularLocation>
        <location evidence="1">Endomembrane system</location>
        <topology evidence="1">Multi-pass membrane protein</topology>
    </subcellularLocation>
</comment>
<dbReference type="Proteomes" id="UP000623681">
    <property type="component" value="Unassembled WGS sequence"/>
</dbReference>
<evidence type="ECO:0000256" key="3">
    <source>
        <dbReference type="ARBA" id="ARBA00022989"/>
    </source>
</evidence>
<dbReference type="EMBL" id="JAESWA010000022">
    <property type="protein sequence ID" value="MBL4932219.1"/>
    <property type="molecule type" value="Genomic_DNA"/>
</dbReference>
<keyword evidence="3" id="KW-1133">Transmembrane helix</keyword>
<sequence length="126" mass="14537">MKKDYSKYFSESKLLEKAKHYSKSAGIKVIYSVLVLFYTLQKPEISMKDRAIVVSALGYFILPFDAIPDFIPFAGYSDDFAALAFAIMKISRHIDQEVKDKAKRKLNTWFNKVDPKSLIIVEDKIF</sequence>
<keyword evidence="7" id="KW-1185">Reference proteome</keyword>
<gene>
    <name evidence="6" type="ORF">JK634_10410</name>
</gene>
<evidence type="ECO:0000259" key="5">
    <source>
        <dbReference type="Pfam" id="PF06803"/>
    </source>
</evidence>
<keyword evidence="4" id="KW-0472">Membrane</keyword>
<dbReference type="Pfam" id="PF06803">
    <property type="entry name" value="DUF1232"/>
    <property type="match status" value="1"/>
</dbReference>
<dbReference type="PIRSF" id="PIRSF031804">
    <property type="entry name" value="UCP031804"/>
    <property type="match status" value="1"/>
</dbReference>
<feature type="domain" description="DUF1232" evidence="5">
    <location>
        <begin position="50"/>
        <end position="85"/>
    </location>
</feature>
<evidence type="ECO:0000313" key="6">
    <source>
        <dbReference type="EMBL" id="MBL4932219.1"/>
    </source>
</evidence>
<evidence type="ECO:0000256" key="2">
    <source>
        <dbReference type="ARBA" id="ARBA00022692"/>
    </source>
</evidence>
<dbReference type="GO" id="GO:0012505">
    <property type="term" value="C:endomembrane system"/>
    <property type="evidence" value="ECO:0007669"/>
    <property type="project" value="UniProtKB-SubCell"/>
</dbReference>